<keyword evidence="5" id="KW-0347">Helicase</keyword>
<dbReference type="GO" id="GO:0003724">
    <property type="term" value="F:RNA helicase activity"/>
    <property type="evidence" value="ECO:0007669"/>
    <property type="project" value="UniProtKB-EC"/>
</dbReference>
<dbReference type="EC" id="3.6.4.13" evidence="1"/>
<evidence type="ECO:0000256" key="8">
    <source>
        <dbReference type="SAM" id="MobiDB-lite"/>
    </source>
</evidence>
<dbReference type="PANTHER" id="PTHR22655">
    <property type="entry name" value="ATP-DEPENDENT RNA HELICASE TDRD12-RELATED"/>
    <property type="match status" value="1"/>
</dbReference>
<dbReference type="GO" id="GO:0042078">
    <property type="term" value="P:germ-line stem cell division"/>
    <property type="evidence" value="ECO:0007669"/>
    <property type="project" value="TreeGrafter"/>
</dbReference>
<evidence type="ECO:0000256" key="1">
    <source>
        <dbReference type="ARBA" id="ARBA00012552"/>
    </source>
</evidence>
<accession>B4H2R7</accession>
<keyword evidence="2" id="KW-0677">Repeat</keyword>
<dbReference type="GO" id="GO:0016787">
    <property type="term" value="F:hydrolase activity"/>
    <property type="evidence" value="ECO:0007669"/>
    <property type="project" value="UniProtKB-KW"/>
</dbReference>
<organism evidence="10">
    <name type="scientific">Drosophila persimilis</name>
    <name type="common">Fruit fly</name>
    <dbReference type="NCBI Taxonomy" id="7234"/>
    <lineage>
        <taxon>Eukaryota</taxon>
        <taxon>Metazoa</taxon>
        <taxon>Ecdysozoa</taxon>
        <taxon>Arthropoda</taxon>
        <taxon>Hexapoda</taxon>
        <taxon>Insecta</taxon>
        <taxon>Pterygota</taxon>
        <taxon>Neoptera</taxon>
        <taxon>Endopterygota</taxon>
        <taxon>Diptera</taxon>
        <taxon>Brachycera</taxon>
        <taxon>Muscomorpha</taxon>
        <taxon>Ephydroidea</taxon>
        <taxon>Drosophilidae</taxon>
        <taxon>Drosophila</taxon>
        <taxon>Sophophora</taxon>
    </lineage>
</organism>
<dbReference type="PhylomeDB" id="B4H2R7"/>
<dbReference type="AlphaFoldDB" id="B4H2R7"/>
<dbReference type="Gene3D" id="3.40.50.300">
    <property type="entry name" value="P-loop containing nucleotide triphosphate hydrolases"/>
    <property type="match status" value="1"/>
</dbReference>
<dbReference type="EMBL" id="CH479204">
    <property type="protein sequence ID" value="EDW30634.1"/>
    <property type="molecule type" value="Genomic_DNA"/>
</dbReference>
<feature type="region of interest" description="Disordered" evidence="8">
    <location>
        <begin position="777"/>
        <end position="803"/>
    </location>
</feature>
<dbReference type="HOGENOM" id="CLU_286417_0_0_1"/>
<reference evidence="9 10" key="1">
    <citation type="journal article" date="2007" name="Nature">
        <title>Evolution of genes and genomes on the Drosophila phylogeny.</title>
        <authorList>
            <consortium name="Drosophila 12 Genomes Consortium"/>
            <person name="Clark A.G."/>
            <person name="Eisen M.B."/>
            <person name="Smith D.R."/>
            <person name="Bergman C.M."/>
            <person name="Oliver B."/>
            <person name="Markow T.A."/>
            <person name="Kaufman T.C."/>
            <person name="Kellis M."/>
            <person name="Gelbart W."/>
            <person name="Iyer V.N."/>
            <person name="Pollard D.A."/>
            <person name="Sackton T.B."/>
            <person name="Larracuente A.M."/>
            <person name="Singh N.D."/>
            <person name="Abad J.P."/>
            <person name="Abt D.N."/>
            <person name="Adryan B."/>
            <person name="Aguade M."/>
            <person name="Akashi H."/>
            <person name="Anderson W.W."/>
            <person name="Aquadro C.F."/>
            <person name="Ardell D.H."/>
            <person name="Arguello R."/>
            <person name="Artieri C.G."/>
            <person name="Barbash D.A."/>
            <person name="Barker D."/>
            <person name="Barsanti P."/>
            <person name="Batterham P."/>
            <person name="Batzoglou S."/>
            <person name="Begun D."/>
            <person name="Bhutkar A."/>
            <person name="Blanco E."/>
            <person name="Bosak S.A."/>
            <person name="Bradley R.K."/>
            <person name="Brand A.D."/>
            <person name="Brent M.R."/>
            <person name="Brooks A.N."/>
            <person name="Brown R.H."/>
            <person name="Butlin R.K."/>
            <person name="Caggese C."/>
            <person name="Calvi B.R."/>
            <person name="Bernardo de Carvalho A."/>
            <person name="Caspi A."/>
            <person name="Castrezana S."/>
            <person name="Celniker S.E."/>
            <person name="Chang J.L."/>
            <person name="Chapple C."/>
            <person name="Chatterji S."/>
            <person name="Chinwalla A."/>
            <person name="Civetta A."/>
            <person name="Clifton S.W."/>
            <person name="Comeron J.M."/>
            <person name="Costello J.C."/>
            <person name="Coyne J.A."/>
            <person name="Daub J."/>
            <person name="David R.G."/>
            <person name="Delcher A.L."/>
            <person name="Delehaunty K."/>
            <person name="Do C.B."/>
            <person name="Ebling H."/>
            <person name="Edwards K."/>
            <person name="Eickbush T."/>
            <person name="Evans J.D."/>
            <person name="Filipski A."/>
            <person name="Findeiss S."/>
            <person name="Freyhult E."/>
            <person name="Fulton L."/>
            <person name="Fulton R."/>
            <person name="Garcia A.C."/>
            <person name="Gardiner A."/>
            <person name="Garfield D.A."/>
            <person name="Garvin B.E."/>
            <person name="Gibson G."/>
            <person name="Gilbert D."/>
            <person name="Gnerre S."/>
            <person name="Godfrey J."/>
            <person name="Good R."/>
            <person name="Gotea V."/>
            <person name="Gravely B."/>
            <person name="Greenberg A.J."/>
            <person name="Griffiths-Jones S."/>
            <person name="Gross S."/>
            <person name="Guigo R."/>
            <person name="Gustafson E.A."/>
            <person name="Haerty W."/>
            <person name="Hahn M.W."/>
            <person name="Halligan D.L."/>
            <person name="Halpern A.L."/>
            <person name="Halter G.M."/>
            <person name="Han M.V."/>
            <person name="Heger A."/>
            <person name="Hillier L."/>
            <person name="Hinrichs A.S."/>
            <person name="Holmes I."/>
            <person name="Hoskins R.A."/>
            <person name="Hubisz M.J."/>
            <person name="Hultmark D."/>
            <person name="Huntley M.A."/>
            <person name="Jaffe D.B."/>
            <person name="Jagadeeshan S."/>
            <person name="Jeck W.R."/>
            <person name="Johnson J."/>
            <person name="Jones C.D."/>
            <person name="Jordan W.C."/>
            <person name="Karpen G.H."/>
            <person name="Kataoka E."/>
            <person name="Keightley P.D."/>
            <person name="Kheradpour P."/>
            <person name="Kirkness E.F."/>
            <person name="Koerich L.B."/>
            <person name="Kristiansen K."/>
            <person name="Kudrna D."/>
            <person name="Kulathinal R.J."/>
            <person name="Kumar S."/>
            <person name="Kwok R."/>
            <person name="Lander E."/>
            <person name="Langley C.H."/>
            <person name="Lapoint R."/>
            <person name="Lazzaro B.P."/>
            <person name="Lee S.J."/>
            <person name="Levesque L."/>
            <person name="Li R."/>
            <person name="Lin C.F."/>
            <person name="Lin M.F."/>
            <person name="Lindblad-Toh K."/>
            <person name="Llopart A."/>
            <person name="Long M."/>
            <person name="Low L."/>
            <person name="Lozovsky E."/>
            <person name="Lu J."/>
            <person name="Luo M."/>
            <person name="Machado C.A."/>
            <person name="Makalowski W."/>
            <person name="Marzo M."/>
            <person name="Matsuda M."/>
            <person name="Matzkin L."/>
            <person name="McAllister B."/>
            <person name="McBride C.S."/>
            <person name="McKernan B."/>
            <person name="McKernan K."/>
            <person name="Mendez-Lago M."/>
            <person name="Minx P."/>
            <person name="Mollenhauer M.U."/>
            <person name="Montooth K."/>
            <person name="Mount S.M."/>
            <person name="Mu X."/>
            <person name="Myers E."/>
            <person name="Negre B."/>
            <person name="Newfeld S."/>
            <person name="Nielsen R."/>
            <person name="Noor M.A."/>
            <person name="O'Grady P."/>
            <person name="Pachter L."/>
            <person name="Papaceit M."/>
            <person name="Parisi M.J."/>
            <person name="Parisi M."/>
            <person name="Parts L."/>
            <person name="Pedersen J.S."/>
            <person name="Pesole G."/>
            <person name="Phillippy A.M."/>
            <person name="Ponting C.P."/>
            <person name="Pop M."/>
            <person name="Porcelli D."/>
            <person name="Powell J.R."/>
            <person name="Prohaska S."/>
            <person name="Pruitt K."/>
            <person name="Puig M."/>
            <person name="Quesneville H."/>
            <person name="Ram K.R."/>
            <person name="Rand D."/>
            <person name="Rasmussen M.D."/>
            <person name="Reed L.K."/>
            <person name="Reenan R."/>
            <person name="Reily A."/>
            <person name="Remington K.A."/>
            <person name="Rieger T.T."/>
            <person name="Ritchie M.G."/>
            <person name="Robin C."/>
            <person name="Rogers Y.H."/>
            <person name="Rohde C."/>
            <person name="Rozas J."/>
            <person name="Rubenfield M.J."/>
            <person name="Ruiz A."/>
            <person name="Russo S."/>
            <person name="Salzberg S.L."/>
            <person name="Sanchez-Gracia A."/>
            <person name="Saranga D.J."/>
            <person name="Sato H."/>
            <person name="Schaeffer S.W."/>
            <person name="Schatz M.C."/>
            <person name="Schlenke T."/>
            <person name="Schwartz R."/>
            <person name="Segarra C."/>
            <person name="Singh R.S."/>
            <person name="Sirot L."/>
            <person name="Sirota M."/>
            <person name="Sisneros N.B."/>
            <person name="Smith C.D."/>
            <person name="Smith T.F."/>
            <person name="Spieth J."/>
            <person name="Stage D.E."/>
            <person name="Stark A."/>
            <person name="Stephan W."/>
            <person name="Strausberg R.L."/>
            <person name="Strempel S."/>
            <person name="Sturgill D."/>
            <person name="Sutton G."/>
            <person name="Sutton G.G."/>
            <person name="Tao W."/>
            <person name="Teichmann S."/>
            <person name="Tobari Y.N."/>
            <person name="Tomimura Y."/>
            <person name="Tsolas J.M."/>
            <person name="Valente V.L."/>
            <person name="Venter E."/>
            <person name="Venter J.C."/>
            <person name="Vicario S."/>
            <person name="Vieira F.G."/>
            <person name="Vilella A.J."/>
            <person name="Villasante A."/>
            <person name="Walenz B."/>
            <person name="Wang J."/>
            <person name="Wasserman M."/>
            <person name="Watts T."/>
            <person name="Wilson D."/>
            <person name="Wilson R.K."/>
            <person name="Wing R.A."/>
            <person name="Wolfner M.F."/>
            <person name="Wong A."/>
            <person name="Wong G.K."/>
            <person name="Wu C.I."/>
            <person name="Wu G."/>
            <person name="Yamamoto D."/>
            <person name="Yang H.P."/>
            <person name="Yang S.P."/>
            <person name="Yorke J.A."/>
            <person name="Yoshida K."/>
            <person name="Zdobnov E."/>
            <person name="Zhang P."/>
            <person name="Zhang Y."/>
            <person name="Zimin A.V."/>
            <person name="Baldwin J."/>
            <person name="Abdouelleil A."/>
            <person name="Abdulkadir J."/>
            <person name="Abebe A."/>
            <person name="Abera B."/>
            <person name="Abreu J."/>
            <person name="Acer S.C."/>
            <person name="Aftuck L."/>
            <person name="Alexander A."/>
            <person name="An P."/>
            <person name="Anderson E."/>
            <person name="Anderson S."/>
            <person name="Arachi H."/>
            <person name="Azer M."/>
            <person name="Bachantsang P."/>
            <person name="Barry A."/>
            <person name="Bayul T."/>
            <person name="Berlin A."/>
            <person name="Bessette D."/>
            <person name="Bloom T."/>
            <person name="Blye J."/>
            <person name="Boguslavskiy L."/>
            <person name="Bonnet C."/>
            <person name="Boukhgalter B."/>
            <person name="Bourzgui I."/>
            <person name="Brown A."/>
            <person name="Cahill P."/>
            <person name="Channer S."/>
            <person name="Cheshatsang Y."/>
            <person name="Chuda L."/>
            <person name="Citroen M."/>
            <person name="Collymore A."/>
            <person name="Cooke P."/>
            <person name="Costello M."/>
            <person name="D'Aco K."/>
            <person name="Daza R."/>
            <person name="De Haan G."/>
            <person name="DeGray S."/>
            <person name="DeMaso C."/>
            <person name="Dhargay N."/>
            <person name="Dooley K."/>
            <person name="Dooley E."/>
            <person name="Doricent M."/>
            <person name="Dorje P."/>
            <person name="Dorjee K."/>
            <person name="Dupes A."/>
            <person name="Elong R."/>
            <person name="Falk J."/>
            <person name="Farina A."/>
            <person name="Faro S."/>
            <person name="Ferguson D."/>
            <person name="Fisher S."/>
            <person name="Foley C.D."/>
            <person name="Franke A."/>
            <person name="Friedrich D."/>
            <person name="Gadbois L."/>
            <person name="Gearin G."/>
            <person name="Gearin C.R."/>
            <person name="Giannoukos G."/>
            <person name="Goode T."/>
            <person name="Graham J."/>
            <person name="Grandbois E."/>
            <person name="Grewal S."/>
            <person name="Gyaltsen K."/>
            <person name="Hafez N."/>
            <person name="Hagos B."/>
            <person name="Hall J."/>
            <person name="Henson C."/>
            <person name="Hollinger A."/>
            <person name="Honan T."/>
            <person name="Huard M.D."/>
            <person name="Hughes L."/>
            <person name="Hurhula B."/>
            <person name="Husby M.E."/>
            <person name="Kamat A."/>
            <person name="Kanga B."/>
            <person name="Kashin S."/>
            <person name="Khazanovich D."/>
            <person name="Kisner P."/>
            <person name="Lance K."/>
            <person name="Lara M."/>
            <person name="Lee W."/>
            <person name="Lennon N."/>
            <person name="Letendre F."/>
            <person name="LeVine R."/>
            <person name="Lipovsky A."/>
            <person name="Liu X."/>
            <person name="Liu J."/>
            <person name="Liu S."/>
            <person name="Lokyitsang T."/>
            <person name="Lokyitsang Y."/>
            <person name="Lubonja R."/>
            <person name="Lui A."/>
            <person name="MacDonald P."/>
            <person name="Magnisalis V."/>
            <person name="Maru K."/>
            <person name="Matthews C."/>
            <person name="McCusker W."/>
            <person name="McDonough S."/>
            <person name="Mehta T."/>
            <person name="Meldrim J."/>
            <person name="Meneus L."/>
            <person name="Mihai O."/>
            <person name="Mihalev A."/>
            <person name="Mihova T."/>
            <person name="Mittelman R."/>
            <person name="Mlenga V."/>
            <person name="Montmayeur A."/>
            <person name="Mulrain L."/>
            <person name="Navidi A."/>
            <person name="Naylor J."/>
            <person name="Negash T."/>
            <person name="Nguyen T."/>
            <person name="Nguyen N."/>
            <person name="Nicol R."/>
            <person name="Norbu C."/>
            <person name="Norbu N."/>
            <person name="Novod N."/>
            <person name="O'Neill B."/>
            <person name="Osman S."/>
            <person name="Markiewicz E."/>
            <person name="Oyono O.L."/>
            <person name="Patti C."/>
            <person name="Phunkhang P."/>
            <person name="Pierre F."/>
            <person name="Priest M."/>
            <person name="Raghuraman S."/>
            <person name="Rege F."/>
            <person name="Reyes R."/>
            <person name="Rise C."/>
            <person name="Rogov P."/>
            <person name="Ross K."/>
            <person name="Ryan E."/>
            <person name="Settipalli S."/>
            <person name="Shea T."/>
            <person name="Sherpa N."/>
            <person name="Shi L."/>
            <person name="Shih D."/>
            <person name="Sparrow T."/>
            <person name="Spaulding J."/>
            <person name="Stalker J."/>
            <person name="Stange-Thomann N."/>
            <person name="Stavropoulos S."/>
            <person name="Stone C."/>
            <person name="Strader C."/>
            <person name="Tesfaye S."/>
            <person name="Thomson T."/>
            <person name="Thoulutsang Y."/>
            <person name="Thoulutsang D."/>
            <person name="Topham K."/>
            <person name="Topping I."/>
            <person name="Tsamla T."/>
            <person name="Vassiliev H."/>
            <person name="Vo A."/>
            <person name="Wangchuk T."/>
            <person name="Wangdi T."/>
            <person name="Weiand M."/>
            <person name="Wilkinson J."/>
            <person name="Wilson A."/>
            <person name="Yadav S."/>
            <person name="Young G."/>
            <person name="Yu Q."/>
            <person name="Zembek L."/>
            <person name="Zhong D."/>
            <person name="Zimmer A."/>
            <person name="Zwirko Z."/>
            <person name="Jaffe D.B."/>
            <person name="Alvarez P."/>
            <person name="Brockman W."/>
            <person name="Butler J."/>
            <person name="Chin C."/>
            <person name="Gnerre S."/>
            <person name="Grabherr M."/>
            <person name="Kleber M."/>
            <person name="Mauceli E."/>
            <person name="MacCallum I."/>
        </authorList>
    </citation>
    <scope>NUCLEOTIDE SEQUENCE [LARGE SCALE GENOMIC DNA]</scope>
    <source>
        <strain evidence="10">MSH-3 / Tucson 14011-0111.49</strain>
    </source>
</reference>
<name>B4H2R7_DROPE</name>
<keyword evidence="10" id="KW-1185">Reference proteome</keyword>
<evidence type="ECO:0000256" key="4">
    <source>
        <dbReference type="ARBA" id="ARBA00022801"/>
    </source>
</evidence>
<sequence length="921" mass="104039">MGPIALILVPDLNRLAQVAALCSALMPKKETVDDVGIIVTRVLTVPMVCTPDFMGAWINEIGVLVATPARFANACKQGAGLLKLNQLQVVVFDDVDLMQKEELELAKQYIPSMANSITSKRKGTNHCPRPQVVMVSQRFTPSLFAQVHRFNQHPCLIFADLLEAALYGGMLLSVNMGKREDKVGAVVKLLRKRPPEEYRTIIFCDGDLEMALLVGALKDFEYDCLAYYQNADLALLDKVSYWMCASGGLVLVCTDNCPELRIRNAHTIIHYSMSSSWSKFKNRFMFLSDNVPNVLTPTATDESILYSLVLLDEGNARQLTRLVDLVQARQKLEPNIVAMADRIRQELNTIKDIVKPICREILGHGDCWDTKCGQRHYLHGSDRRPSYVPCSGDIKVQVLRVYSPGHYCVIAYEHKPLGGKWHTLDPNRNLTALMNLRLTGKDDEPLPRYWPPLPQAVCLWKKTRWQSGSFYERVRVLSVPPIENVNLVDSNLMVVVQAMDSSTRCFETKCMSLHVCPDEYASKPPLCMDLRLLGMVNHMGDRYWADADANTVQDWLDKAPKDHFVQAKVEFSTSHTIFATCMVSMVYLKTLKTFNLHLNLPMAQIKAKMSKRCARTKEMILKFFEQHIKLDEPPIPQDPPELEKEPNSCEGVRVVANVRKEHIGEDMDKSPPSKQNTSKLPAMDPVDHGLNTGLENRLLQEETDSEDEADSKQSPVMSVGQDQPGESEASDLKVVPISYFYDCFMRCAALDGYMEMEADTAGSKAAPNDVYQMLTEGPVQRSNEPSKEKSKQEKSQQIKGEKLSANTGVSAYNAARVLQPASRPDVKYYQTLSALHLQVTLADEKMCYQTRVLFQQNFDNIESEEKWRQRKKTELQQLMRVHRWGAQKYTSKAEGCDESVSESESDDGVERPAVYRKIDMN</sequence>
<dbReference type="eggNOG" id="KOG0334">
    <property type="taxonomic scope" value="Eukaryota"/>
</dbReference>
<protein>
    <recommendedName>
        <fullName evidence="1">RNA helicase</fullName>
        <ecNumber evidence="1">3.6.4.13</ecNumber>
    </recommendedName>
</protein>
<dbReference type="Proteomes" id="UP000008744">
    <property type="component" value="Unassembled WGS sequence"/>
</dbReference>
<evidence type="ECO:0000313" key="9">
    <source>
        <dbReference type="EMBL" id="EDW30634.1"/>
    </source>
</evidence>
<dbReference type="OMA" id="CARTKEN"/>
<evidence type="ECO:0000256" key="7">
    <source>
        <dbReference type="ARBA" id="ARBA00047984"/>
    </source>
</evidence>
<feature type="region of interest" description="Disordered" evidence="8">
    <location>
        <begin position="891"/>
        <end position="921"/>
    </location>
</feature>
<evidence type="ECO:0000256" key="6">
    <source>
        <dbReference type="ARBA" id="ARBA00022840"/>
    </source>
</evidence>
<dbReference type="GO" id="GO:0005524">
    <property type="term" value="F:ATP binding"/>
    <property type="evidence" value="ECO:0007669"/>
    <property type="project" value="UniProtKB-KW"/>
</dbReference>
<gene>
    <name evidence="9" type="primary">Dper\GL26888</name>
    <name evidence="9" type="ORF">Dper_GL26888</name>
</gene>
<proteinExistence type="predicted"/>
<evidence type="ECO:0000313" key="10">
    <source>
        <dbReference type="Proteomes" id="UP000008744"/>
    </source>
</evidence>
<dbReference type="SMR" id="B4H2R7"/>
<feature type="compositionally biased region" description="Acidic residues" evidence="8">
    <location>
        <begin position="896"/>
        <end position="907"/>
    </location>
</feature>
<keyword evidence="6" id="KW-0067">ATP-binding</keyword>
<feature type="compositionally biased region" description="Basic and acidic residues" evidence="8">
    <location>
        <begin position="784"/>
        <end position="802"/>
    </location>
</feature>
<evidence type="ECO:0000256" key="3">
    <source>
        <dbReference type="ARBA" id="ARBA00022741"/>
    </source>
</evidence>
<feature type="region of interest" description="Disordered" evidence="8">
    <location>
        <begin position="631"/>
        <end position="729"/>
    </location>
</feature>
<dbReference type="SUPFAM" id="SSF52540">
    <property type="entry name" value="P-loop containing nucleoside triphosphate hydrolases"/>
    <property type="match status" value="1"/>
</dbReference>
<dbReference type="OrthoDB" id="249932at2759"/>
<evidence type="ECO:0000256" key="2">
    <source>
        <dbReference type="ARBA" id="ARBA00022737"/>
    </source>
</evidence>
<dbReference type="InterPro" id="IPR027417">
    <property type="entry name" value="P-loop_NTPase"/>
</dbReference>
<feature type="compositionally biased region" description="Basic and acidic residues" evidence="8">
    <location>
        <begin position="658"/>
        <end position="671"/>
    </location>
</feature>
<evidence type="ECO:0000256" key="5">
    <source>
        <dbReference type="ARBA" id="ARBA00022806"/>
    </source>
</evidence>
<keyword evidence="3" id="KW-0547">Nucleotide-binding</keyword>
<dbReference type="STRING" id="7234.B4H2R7"/>
<dbReference type="PANTHER" id="PTHR22655:SF2">
    <property type="entry name" value="ATP-DEPENDENT RNA HELICASE TDRD12-RELATED"/>
    <property type="match status" value="1"/>
</dbReference>
<keyword evidence="4" id="KW-0378">Hydrolase</keyword>
<comment type="catalytic activity">
    <reaction evidence="7">
        <text>ATP + H2O = ADP + phosphate + H(+)</text>
        <dbReference type="Rhea" id="RHEA:13065"/>
        <dbReference type="ChEBI" id="CHEBI:15377"/>
        <dbReference type="ChEBI" id="CHEBI:15378"/>
        <dbReference type="ChEBI" id="CHEBI:30616"/>
        <dbReference type="ChEBI" id="CHEBI:43474"/>
        <dbReference type="ChEBI" id="CHEBI:456216"/>
        <dbReference type="EC" id="3.6.4.13"/>
    </reaction>
</comment>